<keyword evidence="1" id="KW-0472">Membrane</keyword>
<dbReference type="Proteomes" id="UP000580250">
    <property type="component" value="Unassembled WGS sequence"/>
</dbReference>
<dbReference type="Pfam" id="PF03999">
    <property type="entry name" value="MAP65_ASE1"/>
    <property type="match status" value="1"/>
</dbReference>
<comment type="caution">
    <text evidence="2">The sequence shown here is derived from an EMBL/GenBank/DDBJ whole genome shotgun (WGS) entry which is preliminary data.</text>
</comment>
<gene>
    <name evidence="2" type="ORF">MENT_LOCUS22659</name>
</gene>
<keyword evidence="1" id="KW-1133">Transmembrane helix</keyword>
<proteinExistence type="predicted"/>
<accession>A0A6V7V9U8</accession>
<sequence length="291" mass="34807">MTPLTKRSEQNFLSASELEALRIRVAELKRILNERLQKLFQYQSEAIKIYDIIHHASTPVLTEADQHYLKINLHSHDTVISTTLLDKLEALCQKLKDQHDSWLEQVAFRYDELLIQFSDISEKCFMSPAAKLSFENIDPSKLNESELKRLQEQIQDREELYKRAQPVFDLLREWMNNWRQKLEAERRVCRASFYKNRAGSLNQKLKQRKMLDMKLPKLMQELHAACDKYEEHYMLMILWLVVFVLISMLSKWFQTMNVNVNYFVFKSNFRTLKARRRLGASKMFLEQRLQP</sequence>
<protein>
    <submittedName>
        <fullName evidence="2">Uncharacterized protein</fullName>
    </submittedName>
</protein>
<keyword evidence="1" id="KW-0812">Transmembrane</keyword>
<evidence type="ECO:0000313" key="2">
    <source>
        <dbReference type="EMBL" id="CAD2171208.1"/>
    </source>
</evidence>
<feature type="transmembrane region" description="Helical" evidence="1">
    <location>
        <begin position="233"/>
        <end position="253"/>
    </location>
</feature>
<evidence type="ECO:0000256" key="1">
    <source>
        <dbReference type="SAM" id="Phobius"/>
    </source>
</evidence>
<dbReference type="AlphaFoldDB" id="A0A6V7V9U8"/>
<dbReference type="OrthoDB" id="642895at2759"/>
<evidence type="ECO:0000313" key="3">
    <source>
        <dbReference type="Proteomes" id="UP000580250"/>
    </source>
</evidence>
<reference evidence="2 3" key="1">
    <citation type="submission" date="2020-08" db="EMBL/GenBank/DDBJ databases">
        <authorList>
            <person name="Koutsovoulos G."/>
            <person name="Danchin GJ E."/>
        </authorList>
    </citation>
    <scope>NUCLEOTIDE SEQUENCE [LARGE SCALE GENOMIC DNA]</scope>
</reference>
<name>A0A6V7V9U8_MELEN</name>
<dbReference type="Gene3D" id="1.20.58.1520">
    <property type="match status" value="1"/>
</dbReference>
<dbReference type="EMBL" id="CAJEWN010000180">
    <property type="protein sequence ID" value="CAD2171208.1"/>
    <property type="molecule type" value="Genomic_DNA"/>
</dbReference>
<organism evidence="2 3">
    <name type="scientific">Meloidogyne enterolobii</name>
    <name type="common">Root-knot nematode worm</name>
    <name type="synonym">Meloidogyne mayaguensis</name>
    <dbReference type="NCBI Taxonomy" id="390850"/>
    <lineage>
        <taxon>Eukaryota</taxon>
        <taxon>Metazoa</taxon>
        <taxon>Ecdysozoa</taxon>
        <taxon>Nematoda</taxon>
        <taxon>Chromadorea</taxon>
        <taxon>Rhabditida</taxon>
        <taxon>Tylenchina</taxon>
        <taxon>Tylenchomorpha</taxon>
        <taxon>Tylenchoidea</taxon>
        <taxon>Meloidogynidae</taxon>
        <taxon>Meloidogyninae</taxon>
        <taxon>Meloidogyne</taxon>
    </lineage>
</organism>